<dbReference type="KEGG" id="alkq:M9189_10365"/>
<keyword evidence="7" id="KW-0067">ATP-binding</keyword>
<dbReference type="Gene3D" id="1.20.5.1930">
    <property type="match status" value="1"/>
</dbReference>
<keyword evidence="13" id="KW-1185">Reference proteome</keyword>
<reference evidence="12" key="1">
    <citation type="submission" date="2022-05" db="EMBL/GenBank/DDBJ databases">
        <authorList>
            <person name="Sun X."/>
        </authorList>
    </citation>
    <scope>NUCLEOTIDE SEQUENCE</scope>
    <source>
        <strain evidence="12">Ai-910</strain>
    </source>
</reference>
<evidence type="ECO:0000313" key="13">
    <source>
        <dbReference type="Proteomes" id="UP001056426"/>
    </source>
</evidence>
<gene>
    <name evidence="12" type="ORF">M9189_10365</name>
</gene>
<dbReference type="GO" id="GO:0046983">
    <property type="term" value="F:protein dimerization activity"/>
    <property type="evidence" value="ECO:0007669"/>
    <property type="project" value="InterPro"/>
</dbReference>
<keyword evidence="4" id="KW-0808">Transferase</keyword>
<dbReference type="RefSeq" id="WP_250723002.1">
    <property type="nucleotide sequence ID" value="NZ_CP098400.1"/>
</dbReference>
<feature type="transmembrane region" description="Helical" evidence="9">
    <location>
        <begin position="39"/>
        <end position="60"/>
    </location>
</feature>
<dbReference type="GO" id="GO:0016020">
    <property type="term" value="C:membrane"/>
    <property type="evidence" value="ECO:0007669"/>
    <property type="project" value="InterPro"/>
</dbReference>
<dbReference type="SUPFAM" id="SSF55874">
    <property type="entry name" value="ATPase domain of HSP90 chaperone/DNA topoisomerase II/histidine kinase"/>
    <property type="match status" value="1"/>
</dbReference>
<dbReference type="PANTHER" id="PTHR24421">
    <property type="entry name" value="NITRATE/NITRITE SENSOR PROTEIN NARX-RELATED"/>
    <property type="match status" value="1"/>
</dbReference>
<proteinExistence type="predicted"/>
<keyword evidence="3" id="KW-0597">Phosphoprotein</keyword>
<feature type="domain" description="Signal transduction histidine kinase subgroup 3 dimerisation and phosphoacceptor" evidence="11">
    <location>
        <begin position="123"/>
        <end position="186"/>
    </location>
</feature>
<evidence type="ECO:0000256" key="2">
    <source>
        <dbReference type="ARBA" id="ARBA00012438"/>
    </source>
</evidence>
<dbReference type="Proteomes" id="UP001056426">
    <property type="component" value="Chromosome"/>
</dbReference>
<evidence type="ECO:0000256" key="9">
    <source>
        <dbReference type="SAM" id="Phobius"/>
    </source>
</evidence>
<dbReference type="InterPro" id="IPR011712">
    <property type="entry name" value="Sig_transdc_His_kin_sub3_dim/P"/>
</dbReference>
<evidence type="ECO:0000256" key="6">
    <source>
        <dbReference type="ARBA" id="ARBA00022777"/>
    </source>
</evidence>
<dbReference type="PANTHER" id="PTHR24421:SF10">
    <property type="entry name" value="NITRATE_NITRITE SENSOR PROTEIN NARQ"/>
    <property type="match status" value="1"/>
</dbReference>
<feature type="domain" description="Histidine kinase/HSP90-like ATPase" evidence="10">
    <location>
        <begin position="231"/>
        <end position="322"/>
    </location>
</feature>
<dbReference type="InterPro" id="IPR050482">
    <property type="entry name" value="Sensor_HK_TwoCompSys"/>
</dbReference>
<dbReference type="InterPro" id="IPR036890">
    <property type="entry name" value="HATPase_C_sf"/>
</dbReference>
<dbReference type="InterPro" id="IPR003594">
    <property type="entry name" value="HATPase_dom"/>
</dbReference>
<feature type="transmembrane region" description="Helical" evidence="9">
    <location>
        <begin position="6"/>
        <end position="27"/>
    </location>
</feature>
<organism evidence="12 13">
    <name type="scientific">Xiashengella succiniciproducens</name>
    <dbReference type="NCBI Taxonomy" id="2949635"/>
    <lineage>
        <taxon>Bacteria</taxon>
        <taxon>Pseudomonadati</taxon>
        <taxon>Bacteroidota</taxon>
        <taxon>Bacteroidia</taxon>
        <taxon>Marinilabiliales</taxon>
        <taxon>Marinilabiliaceae</taxon>
        <taxon>Xiashengella</taxon>
    </lineage>
</organism>
<protein>
    <recommendedName>
        <fullName evidence="2">histidine kinase</fullName>
        <ecNumber evidence="2">2.7.13.3</ecNumber>
    </recommendedName>
</protein>
<evidence type="ECO:0000256" key="3">
    <source>
        <dbReference type="ARBA" id="ARBA00022553"/>
    </source>
</evidence>
<keyword evidence="9" id="KW-1133">Transmembrane helix</keyword>
<evidence type="ECO:0000256" key="5">
    <source>
        <dbReference type="ARBA" id="ARBA00022741"/>
    </source>
</evidence>
<evidence type="ECO:0000256" key="8">
    <source>
        <dbReference type="ARBA" id="ARBA00023012"/>
    </source>
</evidence>
<comment type="catalytic activity">
    <reaction evidence="1">
        <text>ATP + protein L-histidine = ADP + protein N-phospho-L-histidine.</text>
        <dbReference type="EC" id="2.7.13.3"/>
    </reaction>
</comment>
<reference evidence="12" key="2">
    <citation type="submission" date="2022-06" db="EMBL/GenBank/DDBJ databases">
        <title>Xiashengella guii gen. nov. sp. nov., a bacterium isolated form anaerobic digestion tank.</title>
        <authorList>
            <person name="Huang H."/>
        </authorList>
    </citation>
    <scope>NUCLEOTIDE SEQUENCE</scope>
    <source>
        <strain evidence="12">Ai-910</strain>
    </source>
</reference>
<sequence>MEQQPTLLIITLGITIILQFFAAAVAVKLTKVTKYNLSWILISFGFVIMAVQRLLEFLPFVTEFKPQYFRLFYNWLGAITSLFFAVGVFLIQKIFKYIKETEARTRYQEKALLNAVIQAEERERRRFAAELHDGLGPLLSTIKMSVSSLSTTDVPPNSRAVISNMNVAISEAIKSIQDISNNLSPHILTNFGIAKAIRNFIKKVNQSRGLRVDFVTNVYETRYSPVLEVVIYRSVCELINNTIKHASAKKAVIELYADNDNVRVIYCDDGVGFDTTNLFSGTRDGGAGYYNMLNRVNSMKGKLEVKSGYNQGVNVSITIPLSDDGKHK</sequence>
<evidence type="ECO:0000313" key="12">
    <source>
        <dbReference type="EMBL" id="URW79257.1"/>
    </source>
</evidence>
<evidence type="ECO:0000256" key="7">
    <source>
        <dbReference type="ARBA" id="ARBA00022840"/>
    </source>
</evidence>
<dbReference type="AlphaFoldDB" id="A0A9J6ZNJ5"/>
<keyword evidence="6 12" id="KW-0418">Kinase</keyword>
<dbReference type="GO" id="GO:0005524">
    <property type="term" value="F:ATP binding"/>
    <property type="evidence" value="ECO:0007669"/>
    <property type="project" value="UniProtKB-KW"/>
</dbReference>
<dbReference type="CDD" id="cd16917">
    <property type="entry name" value="HATPase_UhpB-NarQ-NarX-like"/>
    <property type="match status" value="1"/>
</dbReference>
<dbReference type="EC" id="2.7.13.3" evidence="2"/>
<name>A0A9J6ZNJ5_9BACT</name>
<keyword evidence="8" id="KW-0902">Two-component regulatory system</keyword>
<dbReference type="Pfam" id="PF07730">
    <property type="entry name" value="HisKA_3"/>
    <property type="match status" value="1"/>
</dbReference>
<dbReference type="GO" id="GO:0000155">
    <property type="term" value="F:phosphorelay sensor kinase activity"/>
    <property type="evidence" value="ECO:0007669"/>
    <property type="project" value="InterPro"/>
</dbReference>
<accession>A0A9J6ZNJ5</accession>
<dbReference type="Pfam" id="PF02518">
    <property type="entry name" value="HATPase_c"/>
    <property type="match status" value="1"/>
</dbReference>
<keyword evidence="9" id="KW-0812">Transmembrane</keyword>
<dbReference type="Gene3D" id="3.30.565.10">
    <property type="entry name" value="Histidine kinase-like ATPase, C-terminal domain"/>
    <property type="match status" value="1"/>
</dbReference>
<keyword evidence="5" id="KW-0547">Nucleotide-binding</keyword>
<keyword evidence="9" id="KW-0472">Membrane</keyword>
<evidence type="ECO:0000256" key="4">
    <source>
        <dbReference type="ARBA" id="ARBA00022679"/>
    </source>
</evidence>
<feature type="transmembrane region" description="Helical" evidence="9">
    <location>
        <begin position="72"/>
        <end position="91"/>
    </location>
</feature>
<evidence type="ECO:0000259" key="10">
    <source>
        <dbReference type="Pfam" id="PF02518"/>
    </source>
</evidence>
<evidence type="ECO:0000259" key="11">
    <source>
        <dbReference type="Pfam" id="PF07730"/>
    </source>
</evidence>
<evidence type="ECO:0000256" key="1">
    <source>
        <dbReference type="ARBA" id="ARBA00000085"/>
    </source>
</evidence>
<dbReference type="EMBL" id="CP098400">
    <property type="protein sequence ID" value="URW79257.1"/>
    <property type="molecule type" value="Genomic_DNA"/>
</dbReference>